<dbReference type="EMBL" id="CP077084">
    <property type="protein sequence ID" value="QXH86734.1"/>
    <property type="molecule type" value="Genomic_DNA"/>
</dbReference>
<gene>
    <name evidence="3" type="ORF">HU722_0004265</name>
    <name evidence="2" type="ORF">HU722_06130</name>
</gene>
<evidence type="ECO:0000313" key="3">
    <source>
        <dbReference type="EMBL" id="QXH86734.1"/>
    </source>
</evidence>
<keyword evidence="4" id="KW-1185">Reference proteome</keyword>
<organism evidence="2">
    <name type="scientific">Pseudomonas tritici</name>
    <dbReference type="NCBI Taxonomy" id="2745518"/>
    <lineage>
        <taxon>Bacteria</taxon>
        <taxon>Pseudomonadati</taxon>
        <taxon>Pseudomonadota</taxon>
        <taxon>Gammaproteobacteria</taxon>
        <taxon>Pseudomonadales</taxon>
        <taxon>Pseudomonadaceae</taxon>
        <taxon>Pseudomonas</taxon>
    </lineage>
</organism>
<sequence length="101" mass="10998">MPLQTTVLLIKSLDKPSAALPPHHISPQRIKRSETNPWITFGIALGAKHSGAMGSTNLRGEESQGEHQGDQFPGQKPQAQISVIFKEHLGGSTQQTQYLSE</sequence>
<proteinExistence type="predicted"/>
<name>A0A8I0CUA0_9PSED</name>
<evidence type="ECO:0000313" key="2">
    <source>
        <dbReference type="EMBL" id="MBC3291091.1"/>
    </source>
</evidence>
<dbReference type="EMBL" id="JABWQF010000003">
    <property type="protein sequence ID" value="MBC3291091.1"/>
    <property type="molecule type" value="Genomic_DNA"/>
</dbReference>
<reference evidence="3" key="2">
    <citation type="submission" date="2021-06" db="EMBL/GenBank/DDBJ databases">
        <title>Updating the genus Pseudomonas: Description of 43 new species and partition of the Pseudomonas putida group.</title>
        <authorList>
            <person name="Girard L."/>
            <person name="Lood C."/>
            <person name="Vandamme P."/>
            <person name="Rokni-Zadeh H."/>
            <person name="van Noort V."/>
            <person name="Hofte M."/>
            <person name="Lavigne R."/>
            <person name="De Mot R."/>
        </authorList>
    </citation>
    <scope>NUCLEOTIDE SEQUENCE</scope>
    <source>
        <strain evidence="3">SWRI145</strain>
    </source>
</reference>
<evidence type="ECO:0000313" key="4">
    <source>
        <dbReference type="Proteomes" id="UP000615613"/>
    </source>
</evidence>
<feature type="region of interest" description="Disordered" evidence="1">
    <location>
        <begin position="52"/>
        <end position="78"/>
    </location>
</feature>
<protein>
    <submittedName>
        <fullName evidence="2">Uncharacterized protein</fullName>
    </submittedName>
</protein>
<dbReference type="Proteomes" id="UP000615613">
    <property type="component" value="Chromosome"/>
</dbReference>
<dbReference type="AlphaFoldDB" id="A0A8I0CUA0"/>
<reference evidence="2" key="1">
    <citation type="journal article" date="2020" name="Microorganisms">
        <title>Reliable Identification of Environmental Pseudomonas Isolates Using the rpoD Gene.</title>
        <authorList>
            <consortium name="The Broad Institute Genome Sequencing Platform"/>
            <person name="Girard L."/>
            <person name="Lood C."/>
            <person name="Rokni-Zadeh H."/>
            <person name="van Noort V."/>
            <person name="Lavigne R."/>
            <person name="De Mot R."/>
        </authorList>
    </citation>
    <scope>NUCLEOTIDE SEQUENCE [LARGE SCALE GENOMIC DNA]</scope>
    <source>
        <strain evidence="2">SWRI145</strain>
    </source>
</reference>
<accession>A0A8I0CUA0</accession>
<evidence type="ECO:0000256" key="1">
    <source>
        <dbReference type="SAM" id="MobiDB-lite"/>
    </source>
</evidence>
<dbReference type="KEGG" id="ptrt:HU722_0004265"/>
<dbReference type="RefSeq" id="WP_186754793.1">
    <property type="nucleotide sequence ID" value="NZ_CP077084.1"/>
</dbReference>
<feature type="compositionally biased region" description="Basic and acidic residues" evidence="1">
    <location>
        <begin position="59"/>
        <end position="69"/>
    </location>
</feature>